<dbReference type="SUPFAM" id="SSF54768">
    <property type="entry name" value="dsRNA-binding domain-like"/>
    <property type="match status" value="1"/>
</dbReference>
<dbReference type="PANTHER" id="PTHR11207:SF0">
    <property type="entry name" value="RIBONUCLEASE 3"/>
    <property type="match status" value="1"/>
</dbReference>
<dbReference type="CDD" id="cd00593">
    <property type="entry name" value="RIBOc"/>
    <property type="match status" value="1"/>
</dbReference>
<comment type="subunit">
    <text evidence="8">Homodimer.</text>
</comment>
<feature type="binding site" evidence="8">
    <location>
        <position position="119"/>
    </location>
    <ligand>
        <name>Mg(2+)</name>
        <dbReference type="ChEBI" id="CHEBI:18420"/>
    </ligand>
</feature>
<dbReference type="GO" id="GO:0006397">
    <property type="term" value="P:mRNA processing"/>
    <property type="evidence" value="ECO:0007669"/>
    <property type="project" value="UniProtKB-UniRule"/>
</dbReference>
<dbReference type="Gene3D" id="1.10.1520.10">
    <property type="entry name" value="Ribonuclease III domain"/>
    <property type="match status" value="1"/>
</dbReference>
<evidence type="ECO:0000313" key="11">
    <source>
        <dbReference type="EMBL" id="PSJ04070.1"/>
    </source>
</evidence>
<comment type="catalytic activity">
    <reaction evidence="1 8">
        <text>Endonucleolytic cleavage to 5'-phosphomonoester.</text>
        <dbReference type="EC" id="3.1.26.3"/>
    </reaction>
</comment>
<feature type="binding site" evidence="8">
    <location>
        <position position="122"/>
    </location>
    <ligand>
        <name>Mg(2+)</name>
        <dbReference type="ChEBI" id="CHEBI:18420"/>
    </ligand>
</feature>
<feature type="active site" evidence="8">
    <location>
        <position position="51"/>
    </location>
</feature>
<dbReference type="Pfam" id="PF00035">
    <property type="entry name" value="dsrm"/>
    <property type="match status" value="1"/>
</dbReference>
<dbReference type="PROSITE" id="PS00517">
    <property type="entry name" value="RNASE_3_1"/>
    <property type="match status" value="1"/>
</dbReference>
<dbReference type="GO" id="GO:0006364">
    <property type="term" value="P:rRNA processing"/>
    <property type="evidence" value="ECO:0007669"/>
    <property type="project" value="UniProtKB-UniRule"/>
</dbReference>
<feature type="domain" description="DRBM" evidence="9">
    <location>
        <begin position="165"/>
        <end position="235"/>
    </location>
</feature>
<dbReference type="GO" id="GO:0005737">
    <property type="term" value="C:cytoplasm"/>
    <property type="evidence" value="ECO:0007669"/>
    <property type="project" value="UniProtKB-SubCell"/>
</dbReference>
<keyword evidence="3 8" id="KW-0507">mRNA processing</keyword>
<dbReference type="SUPFAM" id="SSF69065">
    <property type="entry name" value="RNase III domain-like"/>
    <property type="match status" value="1"/>
</dbReference>
<dbReference type="SMART" id="SM00358">
    <property type="entry name" value="DSRM"/>
    <property type="match status" value="1"/>
</dbReference>
<evidence type="ECO:0000256" key="6">
    <source>
        <dbReference type="ARBA" id="ARBA00022801"/>
    </source>
</evidence>
<keyword evidence="8" id="KW-0699">rRNA-binding</keyword>
<gene>
    <name evidence="8" type="primary">rnc</name>
    <name evidence="11" type="ORF">C7K55_11840</name>
</gene>
<comment type="function">
    <text evidence="8">Digests double-stranded RNA. Involved in the processing of primary rRNA transcript to yield the immediate precursors to the large and small rRNAs (23S and 16S). Processes some mRNAs, and tRNAs when they are encoded in the rRNA operon. Processes pre-crRNA and tracrRNA of type II CRISPR loci if present in the organism.</text>
</comment>
<dbReference type="CDD" id="cd10845">
    <property type="entry name" value="DSRM_RNAse_III_family"/>
    <property type="match status" value="1"/>
</dbReference>
<comment type="cofactor">
    <cofactor evidence="8">
        <name>Mg(2+)</name>
        <dbReference type="ChEBI" id="CHEBI:18420"/>
    </cofactor>
</comment>
<protein>
    <recommendedName>
        <fullName evidence="8">Ribonuclease 3</fullName>
        <ecNumber evidence="8">3.1.26.3</ecNumber>
    </recommendedName>
    <alternativeName>
        <fullName evidence="8">Ribonuclease III</fullName>
        <shortName evidence="8">RNase III</shortName>
    </alternativeName>
</protein>
<feature type="binding site" evidence="8">
    <location>
        <position position="47"/>
    </location>
    <ligand>
        <name>Mg(2+)</name>
        <dbReference type="ChEBI" id="CHEBI:18420"/>
    </ligand>
</feature>
<dbReference type="PROSITE" id="PS50142">
    <property type="entry name" value="RNASE_3_2"/>
    <property type="match status" value="1"/>
</dbReference>
<dbReference type="GO" id="GO:0004525">
    <property type="term" value="F:ribonuclease III activity"/>
    <property type="evidence" value="ECO:0007669"/>
    <property type="project" value="UniProtKB-UniRule"/>
</dbReference>
<keyword evidence="8" id="KW-0460">Magnesium</keyword>
<keyword evidence="8" id="KW-0819">tRNA processing</keyword>
<dbReference type="EMBL" id="PXXO01000016">
    <property type="protein sequence ID" value="PSJ04070.1"/>
    <property type="molecule type" value="Genomic_DNA"/>
</dbReference>
<keyword evidence="4 8" id="KW-0540">Nuclease</keyword>
<dbReference type="Proteomes" id="UP000243002">
    <property type="component" value="Unassembled WGS sequence"/>
</dbReference>
<dbReference type="GO" id="GO:0046872">
    <property type="term" value="F:metal ion binding"/>
    <property type="evidence" value="ECO:0007669"/>
    <property type="project" value="UniProtKB-KW"/>
</dbReference>
<keyword evidence="6 8" id="KW-0378">Hydrolase</keyword>
<feature type="domain" description="RNase III" evidence="10">
    <location>
        <begin position="9"/>
        <end position="133"/>
    </location>
</feature>
<comment type="subcellular location">
    <subcellularLocation>
        <location evidence="8">Cytoplasm</location>
    </subcellularLocation>
</comment>
<sequence length="239" mass="26142">MRPERHQQLVAFLRSLGLEVGDRDLAPIEEALSHTSAGLARNHERLEFLGDAVLRLAAAEFLQRHYPNLSVGRCSALRAQLVSDRWLAELGEHCKIESVLHLGPMASGDQAGRATVRAECCEALLGGLYEAWGAGQGGLEPVHRWLSPHWQRSSSELLADPDRHNWKSALQEWTQAAGLGLPHYDCQERSQVHADPRRFHCSVAIAGQASHTGWGPSRRSAEQEAARAALAVIKPAPGA</sequence>
<evidence type="ECO:0000256" key="4">
    <source>
        <dbReference type="ARBA" id="ARBA00022722"/>
    </source>
</evidence>
<keyword evidence="7 8" id="KW-0694">RNA-binding</keyword>
<dbReference type="AlphaFoldDB" id="A0A2P7MS49"/>
<dbReference type="Pfam" id="PF14622">
    <property type="entry name" value="Ribonucleas_3_3"/>
    <property type="match status" value="1"/>
</dbReference>
<dbReference type="InterPro" id="IPR036389">
    <property type="entry name" value="RNase_III_sf"/>
</dbReference>
<reference evidence="11 12" key="1">
    <citation type="journal article" date="2018" name="Environ. Microbiol.">
        <title>Ecological and genomic features of two widespread freshwater picocyanobacteria.</title>
        <authorList>
            <person name="Cabello-Yeves P.J."/>
            <person name="Picazo A."/>
            <person name="Camacho A."/>
            <person name="Callieri C."/>
            <person name="Rosselli R."/>
            <person name="Roda-Garcia J.J."/>
            <person name="Coutinho F.H."/>
            <person name="Rodriguez-Valera F."/>
        </authorList>
    </citation>
    <scope>NUCLEOTIDE SEQUENCE [LARGE SCALE GENOMIC DNA]</scope>
    <source>
        <strain evidence="11 12">Tous</strain>
    </source>
</reference>
<evidence type="ECO:0000256" key="1">
    <source>
        <dbReference type="ARBA" id="ARBA00000109"/>
    </source>
</evidence>
<dbReference type="Gene3D" id="3.30.160.20">
    <property type="match status" value="1"/>
</dbReference>
<keyword evidence="8" id="KW-0479">Metal-binding</keyword>
<keyword evidence="8" id="KW-0698">rRNA processing</keyword>
<dbReference type="InterPro" id="IPR000999">
    <property type="entry name" value="RNase_III_dom"/>
</dbReference>
<dbReference type="HAMAP" id="MF_00104">
    <property type="entry name" value="RNase_III"/>
    <property type="match status" value="1"/>
</dbReference>
<dbReference type="SMART" id="SM00535">
    <property type="entry name" value="RIBOc"/>
    <property type="match status" value="1"/>
</dbReference>
<evidence type="ECO:0000259" key="9">
    <source>
        <dbReference type="PROSITE" id="PS50137"/>
    </source>
</evidence>
<feature type="active site" evidence="8">
    <location>
        <position position="122"/>
    </location>
</feature>
<proteinExistence type="inferred from homology"/>
<keyword evidence="5 8" id="KW-0255">Endonuclease</keyword>
<evidence type="ECO:0000259" key="10">
    <source>
        <dbReference type="PROSITE" id="PS50142"/>
    </source>
</evidence>
<evidence type="ECO:0000256" key="2">
    <source>
        <dbReference type="ARBA" id="ARBA00010183"/>
    </source>
</evidence>
<evidence type="ECO:0000256" key="8">
    <source>
        <dbReference type="HAMAP-Rule" id="MF_00104"/>
    </source>
</evidence>
<dbReference type="OrthoDB" id="9805026at2"/>
<evidence type="ECO:0000256" key="5">
    <source>
        <dbReference type="ARBA" id="ARBA00022759"/>
    </source>
</evidence>
<dbReference type="InterPro" id="IPR011907">
    <property type="entry name" value="RNase_III"/>
</dbReference>
<dbReference type="PANTHER" id="PTHR11207">
    <property type="entry name" value="RIBONUCLEASE III"/>
    <property type="match status" value="1"/>
</dbReference>
<dbReference type="GO" id="GO:0019843">
    <property type="term" value="F:rRNA binding"/>
    <property type="evidence" value="ECO:0007669"/>
    <property type="project" value="UniProtKB-KW"/>
</dbReference>
<dbReference type="PROSITE" id="PS50137">
    <property type="entry name" value="DS_RBD"/>
    <property type="match status" value="1"/>
</dbReference>
<keyword evidence="8" id="KW-0963">Cytoplasm</keyword>
<dbReference type="GO" id="GO:0003725">
    <property type="term" value="F:double-stranded RNA binding"/>
    <property type="evidence" value="ECO:0007669"/>
    <property type="project" value="TreeGrafter"/>
</dbReference>
<comment type="caution">
    <text evidence="11">The sequence shown here is derived from an EMBL/GenBank/DDBJ whole genome shotgun (WGS) entry which is preliminary data.</text>
</comment>
<evidence type="ECO:0000256" key="7">
    <source>
        <dbReference type="ARBA" id="ARBA00022884"/>
    </source>
</evidence>
<dbReference type="RefSeq" id="WP_106632937.1">
    <property type="nucleotide sequence ID" value="NZ_PXXO01000016.1"/>
</dbReference>
<dbReference type="EC" id="3.1.26.3" evidence="8"/>
<dbReference type="GO" id="GO:0010468">
    <property type="term" value="P:regulation of gene expression"/>
    <property type="evidence" value="ECO:0007669"/>
    <property type="project" value="TreeGrafter"/>
</dbReference>
<organism evidence="11 12">
    <name type="scientific">Cyanobium usitatum str. Tous</name>
    <dbReference type="NCBI Taxonomy" id="2116684"/>
    <lineage>
        <taxon>Bacteria</taxon>
        <taxon>Bacillati</taxon>
        <taxon>Cyanobacteriota</taxon>
        <taxon>Cyanophyceae</taxon>
        <taxon>Synechococcales</taxon>
        <taxon>Prochlorococcaceae</taxon>
        <taxon>Cyanobium</taxon>
    </lineage>
</organism>
<accession>A0A2P7MS49</accession>
<keyword evidence="12" id="KW-1185">Reference proteome</keyword>
<dbReference type="InterPro" id="IPR014720">
    <property type="entry name" value="dsRBD_dom"/>
</dbReference>
<name>A0A2P7MS49_9CYAN</name>
<evidence type="ECO:0000313" key="12">
    <source>
        <dbReference type="Proteomes" id="UP000243002"/>
    </source>
</evidence>
<comment type="similarity">
    <text evidence="2">Belongs to the ribonuclease III family.</text>
</comment>
<dbReference type="GO" id="GO:0008033">
    <property type="term" value="P:tRNA processing"/>
    <property type="evidence" value="ECO:0007669"/>
    <property type="project" value="UniProtKB-KW"/>
</dbReference>
<evidence type="ECO:0000256" key="3">
    <source>
        <dbReference type="ARBA" id="ARBA00022664"/>
    </source>
</evidence>